<dbReference type="SUPFAM" id="SSF55961">
    <property type="entry name" value="Bet v1-like"/>
    <property type="match status" value="1"/>
</dbReference>
<keyword evidence="4" id="KW-1185">Reference proteome</keyword>
<sequence length="140" mass="16636">MHAIEHIQYIKTGKTKVYTALSTQEGLGNIWTENLEVRNETGTTSKFNWGEDYTTEMEIQELKPDERILWKCTASDPEWVGTCISFDLTEEKGVTKLVLKHYNWREVTDYYRWCNYNWAMFLLSLKQYCEEGKGKPYRKN</sequence>
<dbReference type="EMBL" id="WRXN01000008">
    <property type="protein sequence ID" value="MVT10219.1"/>
    <property type="molecule type" value="Genomic_DNA"/>
</dbReference>
<comment type="similarity">
    <text evidence="1">Belongs to the AHA1 family.</text>
</comment>
<accession>A0A7K1U797</accession>
<organism evidence="3 4">
    <name type="scientific">Chitinophaga tropicalis</name>
    <dbReference type="NCBI Taxonomy" id="2683588"/>
    <lineage>
        <taxon>Bacteria</taxon>
        <taxon>Pseudomonadati</taxon>
        <taxon>Bacteroidota</taxon>
        <taxon>Chitinophagia</taxon>
        <taxon>Chitinophagales</taxon>
        <taxon>Chitinophagaceae</taxon>
        <taxon>Chitinophaga</taxon>
    </lineage>
</organism>
<dbReference type="RefSeq" id="WP_157307666.1">
    <property type="nucleotide sequence ID" value="NZ_WRXN01000008.1"/>
</dbReference>
<evidence type="ECO:0000313" key="4">
    <source>
        <dbReference type="Proteomes" id="UP000461730"/>
    </source>
</evidence>
<feature type="domain" description="Activator of Hsp90 ATPase homologue 1/2-like C-terminal" evidence="2">
    <location>
        <begin position="15"/>
        <end position="129"/>
    </location>
</feature>
<name>A0A7K1U797_9BACT</name>
<proteinExistence type="inferred from homology"/>
<evidence type="ECO:0000256" key="1">
    <source>
        <dbReference type="ARBA" id="ARBA00006817"/>
    </source>
</evidence>
<protein>
    <submittedName>
        <fullName evidence="3">SRPBCC domain-containing protein</fullName>
    </submittedName>
</protein>
<evidence type="ECO:0000313" key="3">
    <source>
        <dbReference type="EMBL" id="MVT10219.1"/>
    </source>
</evidence>
<dbReference type="InterPro" id="IPR013538">
    <property type="entry name" value="ASHA1/2-like_C"/>
</dbReference>
<dbReference type="Pfam" id="PF08327">
    <property type="entry name" value="AHSA1"/>
    <property type="match status" value="1"/>
</dbReference>
<gene>
    <name evidence="3" type="ORF">GO493_18250</name>
</gene>
<dbReference type="Proteomes" id="UP000461730">
    <property type="component" value="Unassembled WGS sequence"/>
</dbReference>
<evidence type="ECO:0000259" key="2">
    <source>
        <dbReference type="Pfam" id="PF08327"/>
    </source>
</evidence>
<dbReference type="AlphaFoldDB" id="A0A7K1U797"/>
<dbReference type="InterPro" id="IPR023393">
    <property type="entry name" value="START-like_dom_sf"/>
</dbReference>
<dbReference type="CDD" id="cd07814">
    <property type="entry name" value="SRPBCC_CalC_Aha1-like"/>
    <property type="match status" value="1"/>
</dbReference>
<reference evidence="3 4" key="1">
    <citation type="submission" date="2019-12" db="EMBL/GenBank/DDBJ databases">
        <title>Chitinophaga sp. strain ysch24 (GDMCC 1.1355), whole genome shotgun sequence.</title>
        <authorList>
            <person name="Zhang X."/>
        </authorList>
    </citation>
    <scope>NUCLEOTIDE SEQUENCE [LARGE SCALE GENOMIC DNA]</scope>
    <source>
        <strain evidence="4">ysch24</strain>
    </source>
</reference>
<comment type="caution">
    <text evidence="3">The sequence shown here is derived from an EMBL/GenBank/DDBJ whole genome shotgun (WGS) entry which is preliminary data.</text>
</comment>
<dbReference type="Gene3D" id="3.30.530.20">
    <property type="match status" value="1"/>
</dbReference>